<reference evidence="2" key="1">
    <citation type="submission" date="2023-06" db="EMBL/GenBank/DDBJ databases">
        <authorList>
            <person name="Delattre M."/>
        </authorList>
    </citation>
    <scope>NUCLEOTIDE SEQUENCE</scope>
    <source>
        <strain evidence="2">AF72</strain>
    </source>
</reference>
<dbReference type="Pfam" id="PF00995">
    <property type="entry name" value="Sec1"/>
    <property type="match status" value="1"/>
</dbReference>
<dbReference type="InterPro" id="IPR036045">
    <property type="entry name" value="Sec1-like_sf"/>
</dbReference>
<name>A0AA36D7H5_9BILA</name>
<accession>A0AA36D7H5</accession>
<dbReference type="GO" id="GO:0016192">
    <property type="term" value="P:vesicle-mediated transport"/>
    <property type="evidence" value="ECO:0007669"/>
    <property type="project" value="InterPro"/>
</dbReference>
<dbReference type="InterPro" id="IPR043155">
    <property type="entry name" value="VPS33_dom3b"/>
</dbReference>
<comment type="caution">
    <text evidence="2">The sequence shown here is derived from an EMBL/GenBank/DDBJ whole genome shotgun (WGS) entry which is preliminary data.</text>
</comment>
<dbReference type="Gene3D" id="1.25.40.850">
    <property type="match status" value="1"/>
</dbReference>
<dbReference type="PANTHER" id="PTHR11679">
    <property type="entry name" value="VESICLE PROTEIN SORTING-ASSOCIATED"/>
    <property type="match status" value="1"/>
</dbReference>
<dbReference type="Gene3D" id="3.40.50.2060">
    <property type="match status" value="1"/>
</dbReference>
<dbReference type="EMBL" id="CATQJA010002662">
    <property type="protein sequence ID" value="CAJ0581144.1"/>
    <property type="molecule type" value="Genomic_DNA"/>
</dbReference>
<organism evidence="2 3">
    <name type="scientific">Mesorhabditis spiculigera</name>
    <dbReference type="NCBI Taxonomy" id="96644"/>
    <lineage>
        <taxon>Eukaryota</taxon>
        <taxon>Metazoa</taxon>
        <taxon>Ecdysozoa</taxon>
        <taxon>Nematoda</taxon>
        <taxon>Chromadorea</taxon>
        <taxon>Rhabditida</taxon>
        <taxon>Rhabditina</taxon>
        <taxon>Rhabditomorpha</taxon>
        <taxon>Rhabditoidea</taxon>
        <taxon>Rhabditidae</taxon>
        <taxon>Mesorhabditinae</taxon>
        <taxon>Mesorhabditis</taxon>
    </lineage>
</organism>
<dbReference type="InterPro" id="IPR001619">
    <property type="entry name" value="Sec1-like"/>
</dbReference>
<sequence>MASKTMLDLVKEANCRLLFSALDEIEGNKSLVWGDEDMIKLANLFVGGRQLKTLVQEMLSLYKPKAPSTPNVVYFLHSTIEAVDKLIDHMQRINTSNACNYVFFVPDVWFVARERLMENTAIYSRIEWVRSLPLRWLPSPAGIASLNLPDLHSRVLLNGDWTYLHKCALAVDQLESWCRHPIPIFASGKWSEEVLNMFAKMRNNGPGRTSNPAGLGLNRIVMVDRWLDVLTPMLIQQTYAGLLAEQYGFRLNGSISVDQAEYEQKALPQPGKMDIHLFDEVFDKVKNAHRDCFAQEISPVLKELREFKEIDREKMSVAEIKKIVAMLDGHNQKKMLADRHMRLAEMLTPPFRDKLFDIILIEQGEKTHSFIEELIIAAGPINDALRLISLQSTCSGGLKTAVMNAYDKMIFHSYGSSGMNQMLKLKKIGLIREKSSSRMQCTDYPALQWTSAKRTRRVLVEDSDLPANEPQIPYRGYIPLLVRIIEEGFSVNFATWKSNGVSNRLPPHGTVILVLGGVTAGESAALQRNPDISLVAASDLTDGHRLINHLTNIVD</sequence>
<gene>
    <name evidence="2" type="ORF">MSPICULIGERA_LOCUS19311</name>
</gene>
<proteinExistence type="inferred from homology"/>
<dbReference type="Proteomes" id="UP001177023">
    <property type="component" value="Unassembled WGS sequence"/>
</dbReference>
<protein>
    <submittedName>
        <fullName evidence="2">Uncharacterized protein</fullName>
    </submittedName>
</protein>
<comment type="similarity">
    <text evidence="1">Belongs to the STXBP/unc-18/SEC1 family.</text>
</comment>
<dbReference type="SUPFAM" id="SSF56815">
    <property type="entry name" value="Sec1/munc18-like (SM) proteins"/>
    <property type="match status" value="1"/>
</dbReference>
<dbReference type="Gene3D" id="3.40.50.1910">
    <property type="match status" value="1"/>
</dbReference>
<evidence type="ECO:0000256" key="1">
    <source>
        <dbReference type="ARBA" id="ARBA00009884"/>
    </source>
</evidence>
<evidence type="ECO:0000313" key="2">
    <source>
        <dbReference type="EMBL" id="CAJ0581144.1"/>
    </source>
</evidence>
<feature type="non-terminal residue" evidence="2">
    <location>
        <position position="555"/>
    </location>
</feature>
<dbReference type="AlphaFoldDB" id="A0AA36D7H5"/>
<evidence type="ECO:0000313" key="3">
    <source>
        <dbReference type="Proteomes" id="UP001177023"/>
    </source>
</evidence>
<dbReference type="InterPro" id="IPR043154">
    <property type="entry name" value="Sec-1-like_dom1"/>
</dbReference>
<dbReference type="InterPro" id="IPR027482">
    <property type="entry name" value="Sec1-like_dom2"/>
</dbReference>
<keyword evidence="3" id="KW-1185">Reference proteome</keyword>